<dbReference type="CDD" id="cd01043">
    <property type="entry name" value="DPS"/>
    <property type="match status" value="1"/>
</dbReference>
<evidence type="ECO:0000256" key="2">
    <source>
        <dbReference type="RuleBase" id="RU003875"/>
    </source>
</evidence>
<evidence type="ECO:0000313" key="5">
    <source>
        <dbReference type="EMBL" id="MFC6869365.1"/>
    </source>
</evidence>
<sequence length="162" mass="18076">MAKKAEPITTQLDTTQRDTTCRVLQQTLVDLVHLHLAAKQVHWNVVGSQFRTIHLQLDELVASAREFADQVAERSATLGVPADGRPHTVADTSEVPEPEDGWCRDADVIEYIVSALDRVIRRLRAGIDETDKSDLVTQDLLLEAAAALEKARWMWQAQLAGR</sequence>
<evidence type="ECO:0000256" key="1">
    <source>
        <dbReference type="ARBA" id="ARBA00009497"/>
    </source>
</evidence>
<dbReference type="PIRSF" id="PIRSF005900">
    <property type="entry name" value="Dps"/>
    <property type="match status" value="1"/>
</dbReference>
<dbReference type="InterPro" id="IPR012347">
    <property type="entry name" value="Ferritin-like"/>
</dbReference>
<dbReference type="InterPro" id="IPR009078">
    <property type="entry name" value="Ferritin-like_SF"/>
</dbReference>
<organism evidence="5 6">
    <name type="scientific">Haloechinothrix salitolerans</name>
    <dbReference type="NCBI Taxonomy" id="926830"/>
    <lineage>
        <taxon>Bacteria</taxon>
        <taxon>Bacillati</taxon>
        <taxon>Actinomycetota</taxon>
        <taxon>Actinomycetes</taxon>
        <taxon>Pseudonocardiales</taxon>
        <taxon>Pseudonocardiaceae</taxon>
        <taxon>Haloechinothrix</taxon>
    </lineage>
</organism>
<dbReference type="Proteomes" id="UP001596337">
    <property type="component" value="Unassembled WGS sequence"/>
</dbReference>
<feature type="region of interest" description="Disordered" evidence="3">
    <location>
        <begin position="79"/>
        <end position="98"/>
    </location>
</feature>
<dbReference type="SUPFAM" id="SSF47240">
    <property type="entry name" value="Ferritin-like"/>
    <property type="match status" value="1"/>
</dbReference>
<comment type="caution">
    <text evidence="5">The sequence shown here is derived from an EMBL/GenBank/DDBJ whole genome shotgun (WGS) entry which is preliminary data.</text>
</comment>
<feature type="domain" description="Ferritin/DPS" evidence="4">
    <location>
        <begin position="24"/>
        <end position="159"/>
    </location>
</feature>
<comment type="similarity">
    <text evidence="1 2">Belongs to the Dps family.</text>
</comment>
<evidence type="ECO:0000313" key="6">
    <source>
        <dbReference type="Proteomes" id="UP001596337"/>
    </source>
</evidence>
<dbReference type="InterPro" id="IPR008331">
    <property type="entry name" value="Ferritin_DPS_dom"/>
</dbReference>
<evidence type="ECO:0000256" key="3">
    <source>
        <dbReference type="SAM" id="MobiDB-lite"/>
    </source>
</evidence>
<reference evidence="6" key="1">
    <citation type="journal article" date="2019" name="Int. J. Syst. Evol. Microbiol.">
        <title>The Global Catalogue of Microorganisms (GCM) 10K type strain sequencing project: providing services to taxonomists for standard genome sequencing and annotation.</title>
        <authorList>
            <consortium name="The Broad Institute Genomics Platform"/>
            <consortium name="The Broad Institute Genome Sequencing Center for Infectious Disease"/>
            <person name="Wu L."/>
            <person name="Ma J."/>
        </authorList>
    </citation>
    <scope>NUCLEOTIDE SEQUENCE [LARGE SCALE GENOMIC DNA]</scope>
    <source>
        <strain evidence="6">KCTC 32255</strain>
    </source>
</reference>
<dbReference type="PANTHER" id="PTHR42932:SF2">
    <property type="entry name" value="DNA PROTECTION DURING STARVATION PROTEIN 1"/>
    <property type="match status" value="1"/>
</dbReference>
<dbReference type="Gene3D" id="1.20.1260.10">
    <property type="match status" value="1"/>
</dbReference>
<name>A0ABW2C226_9PSEU</name>
<dbReference type="Pfam" id="PF00210">
    <property type="entry name" value="Ferritin"/>
    <property type="match status" value="1"/>
</dbReference>
<dbReference type="PRINTS" id="PR01346">
    <property type="entry name" value="HELNAPAPROT"/>
</dbReference>
<protein>
    <submittedName>
        <fullName evidence="5">DNA starvation/stationary phase protection protein</fullName>
    </submittedName>
</protein>
<evidence type="ECO:0000259" key="4">
    <source>
        <dbReference type="Pfam" id="PF00210"/>
    </source>
</evidence>
<dbReference type="InterPro" id="IPR002177">
    <property type="entry name" value="DPS_DNA-bd"/>
</dbReference>
<dbReference type="PANTHER" id="PTHR42932">
    <property type="entry name" value="GENERAL STRESS PROTEIN 20U"/>
    <property type="match status" value="1"/>
</dbReference>
<accession>A0ABW2C226</accession>
<gene>
    <name evidence="5" type="ORF">ACFQGD_19660</name>
</gene>
<proteinExistence type="inferred from homology"/>
<dbReference type="RefSeq" id="WP_345389790.1">
    <property type="nucleotide sequence ID" value="NZ_BAABLA010000003.1"/>
</dbReference>
<dbReference type="EMBL" id="JBHSXX010000001">
    <property type="protein sequence ID" value="MFC6869365.1"/>
    <property type="molecule type" value="Genomic_DNA"/>
</dbReference>
<keyword evidence="6" id="KW-1185">Reference proteome</keyword>